<comment type="subcellular location">
    <subcellularLocation>
        <location evidence="1">Membrane</location>
        <topology evidence="1">Multi-pass membrane protein</topology>
    </subcellularLocation>
</comment>
<evidence type="ECO:0000313" key="7">
    <source>
        <dbReference type="Proteomes" id="UP000759131"/>
    </source>
</evidence>
<gene>
    <name evidence="6" type="ORF">OSB1V03_LOCUS19411</name>
</gene>
<dbReference type="InterPro" id="IPR002657">
    <property type="entry name" value="BilAc:Na_symport/Acr3"/>
</dbReference>
<accession>A0A7R9QFL8</accession>
<dbReference type="GO" id="GO:0016020">
    <property type="term" value="C:membrane"/>
    <property type="evidence" value="ECO:0007669"/>
    <property type="project" value="UniProtKB-SubCell"/>
</dbReference>
<evidence type="ECO:0000256" key="4">
    <source>
        <dbReference type="ARBA" id="ARBA00023136"/>
    </source>
</evidence>
<dbReference type="Gene3D" id="1.20.1530.20">
    <property type="match status" value="1"/>
</dbReference>
<reference evidence="6" key="1">
    <citation type="submission" date="2020-11" db="EMBL/GenBank/DDBJ databases">
        <authorList>
            <person name="Tran Van P."/>
        </authorList>
    </citation>
    <scope>NUCLEOTIDE SEQUENCE</scope>
</reference>
<sequence length="66" mass="7413">MTLISTIASLGYITMMPLWLFTLGGNLFSAGNIRIPYLNLLTSLVTLTLPMFIGIVIRHYKPNWAK</sequence>
<dbReference type="EMBL" id="CAJPIZ010028402">
    <property type="protein sequence ID" value="CAG2119463.1"/>
    <property type="molecule type" value="Genomic_DNA"/>
</dbReference>
<organism evidence="6">
    <name type="scientific">Medioppia subpectinata</name>
    <dbReference type="NCBI Taxonomy" id="1979941"/>
    <lineage>
        <taxon>Eukaryota</taxon>
        <taxon>Metazoa</taxon>
        <taxon>Ecdysozoa</taxon>
        <taxon>Arthropoda</taxon>
        <taxon>Chelicerata</taxon>
        <taxon>Arachnida</taxon>
        <taxon>Acari</taxon>
        <taxon>Acariformes</taxon>
        <taxon>Sarcoptiformes</taxon>
        <taxon>Oribatida</taxon>
        <taxon>Brachypylina</taxon>
        <taxon>Oppioidea</taxon>
        <taxon>Oppiidae</taxon>
        <taxon>Medioppia</taxon>
    </lineage>
</organism>
<keyword evidence="4 5" id="KW-0472">Membrane</keyword>
<keyword evidence="7" id="KW-1185">Reference proteome</keyword>
<feature type="non-terminal residue" evidence="6">
    <location>
        <position position="66"/>
    </location>
</feature>
<evidence type="ECO:0000256" key="2">
    <source>
        <dbReference type="ARBA" id="ARBA00022692"/>
    </source>
</evidence>
<protein>
    <submittedName>
        <fullName evidence="6">Uncharacterized protein</fullName>
    </submittedName>
</protein>
<evidence type="ECO:0000256" key="5">
    <source>
        <dbReference type="SAM" id="Phobius"/>
    </source>
</evidence>
<dbReference type="InterPro" id="IPR038770">
    <property type="entry name" value="Na+/solute_symporter_sf"/>
</dbReference>
<evidence type="ECO:0000256" key="3">
    <source>
        <dbReference type="ARBA" id="ARBA00022989"/>
    </source>
</evidence>
<dbReference type="Pfam" id="PF01758">
    <property type="entry name" value="SBF"/>
    <property type="match status" value="1"/>
</dbReference>
<dbReference type="Proteomes" id="UP000759131">
    <property type="component" value="Unassembled WGS sequence"/>
</dbReference>
<dbReference type="EMBL" id="OC882977">
    <property type="protein sequence ID" value="CAD7643045.1"/>
    <property type="molecule type" value="Genomic_DNA"/>
</dbReference>
<proteinExistence type="predicted"/>
<dbReference type="OrthoDB" id="203097at2759"/>
<feature type="transmembrane region" description="Helical" evidence="5">
    <location>
        <begin position="37"/>
        <end position="57"/>
    </location>
</feature>
<evidence type="ECO:0000313" key="6">
    <source>
        <dbReference type="EMBL" id="CAD7643045.1"/>
    </source>
</evidence>
<dbReference type="AlphaFoldDB" id="A0A7R9QFL8"/>
<keyword evidence="3 5" id="KW-1133">Transmembrane helix</keyword>
<keyword evidence="2 5" id="KW-0812">Transmembrane</keyword>
<name>A0A7R9QFL8_9ACAR</name>
<evidence type="ECO:0000256" key="1">
    <source>
        <dbReference type="ARBA" id="ARBA00004141"/>
    </source>
</evidence>
<feature type="transmembrane region" description="Helical" evidence="5">
    <location>
        <begin position="12"/>
        <end position="31"/>
    </location>
</feature>